<dbReference type="Proteomes" id="UP001163324">
    <property type="component" value="Chromosome 6"/>
</dbReference>
<reference evidence="1" key="1">
    <citation type="submission" date="2022-10" db="EMBL/GenBank/DDBJ databases">
        <title>Complete Genome of Trichothecium roseum strain YXFP-22015, a Plant Pathogen Isolated from Citrus.</title>
        <authorList>
            <person name="Wang Y."/>
            <person name="Zhu L."/>
        </authorList>
    </citation>
    <scope>NUCLEOTIDE SEQUENCE</scope>
    <source>
        <strain evidence="1">YXFP-22015</strain>
    </source>
</reference>
<comment type="caution">
    <text evidence="1">The sequence shown here is derived from an EMBL/GenBank/DDBJ whole genome shotgun (WGS) entry which is preliminary data.</text>
</comment>
<gene>
    <name evidence="1" type="ORF">N3K66_006747</name>
</gene>
<name>A0ACC0UW78_9HYPO</name>
<sequence>MAATRRSARIRMQDNPAPAAVAVSKPAVTQATASKKRSAPAGEPVARKRSATRTHVSKASSQDAASALPGSTPDKLSSMPPEILEMILDNITEPSSIGRLGRTCKRYHSIMAPRLHKRVVVAAMFHAHIRKLIRALEPYLSVAQKKQLKREGKYVGQQERYTAVADPNLKPACADHVRELVIGVVSPGRKHEYIVYRYLEEALKNMKNLEIVETRVLTKSMATSLASLKGLKGLRVVGTSSEADATEPLEKIKNLQYLSVEAHRYDSAFTKCTANMIGNSLSQLRDLALETTFDPAILFPAPGQSGLNNLTTLKLRGYSSDDRGIQSMLKIVDFAGLRELHLGSNMDISRPLLDHLSTSFSSRKPGKEIALQKLFIDASLRYGRDDTEGLAYRVPSQCRFLSSFDTLRCLEIQEYNQYPDGNTPESPELCDTLLQAILKHRHLKSLKFSYRGMSSGCTIPYMSAETVKSIVNNLPDLEEFQFAPEENDIDEIGKALAQGTNLTSVTCFPHRSWAGWPRPEAPGINILTAIVNGVMSRHGRDSVEGFENPVWEDYSKLRTVSVSYKQWEVASKFGKTQKGMAKPVKVLMSEGEEKREVMYRDISASLSRGIHIGYDPDHAWLESCKRS</sequence>
<dbReference type="EMBL" id="CM047945">
    <property type="protein sequence ID" value="KAI9898387.1"/>
    <property type="molecule type" value="Genomic_DNA"/>
</dbReference>
<evidence type="ECO:0000313" key="1">
    <source>
        <dbReference type="EMBL" id="KAI9898387.1"/>
    </source>
</evidence>
<proteinExistence type="predicted"/>
<evidence type="ECO:0000313" key="2">
    <source>
        <dbReference type="Proteomes" id="UP001163324"/>
    </source>
</evidence>
<keyword evidence="2" id="KW-1185">Reference proteome</keyword>
<protein>
    <submittedName>
        <fullName evidence="1">Uncharacterized protein</fullName>
    </submittedName>
</protein>
<accession>A0ACC0UW78</accession>
<organism evidence="1 2">
    <name type="scientific">Trichothecium roseum</name>
    <dbReference type="NCBI Taxonomy" id="47278"/>
    <lineage>
        <taxon>Eukaryota</taxon>
        <taxon>Fungi</taxon>
        <taxon>Dikarya</taxon>
        <taxon>Ascomycota</taxon>
        <taxon>Pezizomycotina</taxon>
        <taxon>Sordariomycetes</taxon>
        <taxon>Hypocreomycetidae</taxon>
        <taxon>Hypocreales</taxon>
        <taxon>Hypocreales incertae sedis</taxon>
        <taxon>Trichothecium</taxon>
    </lineage>
</organism>